<keyword evidence="10 12" id="KW-0472">Membrane</keyword>
<dbReference type="InParanoid" id="A0A1Y1UD45"/>
<sequence>MSEASRPRKVLIVGAGPVGALTALSLHKRGWQVELWESRDDPRHKDIALSNLRSINLAISARGIEALRSVDPSLAEQFLNMSIPMKGRMIHHGIGKEESQLYDPIRNQSIRSCSRPLLNQKLVEALPSDIQLHFNTKVLRIDFEAKVAYGSSRRASGTVPGDEHVPGPSSASAGPSRPPSRNSRRTGGELVTPFDLVIGCDGCWSKVRSEMMRAERINFSQSFIPHAYIELHMPPDPNKPGGFAMDKNHLHIWPRHSFMLIGLPNLDGSFTLTLFLPFSSLETLRTREDAGRFFRDNFQSAVDIVGEERLVDDFQTNPRGSLVTINVHPSSWSSHAVLLGDASHCMVPFYGQGLNCGLEDVRVFNSFLEKHNISPSMDDDYGETDETLAAALRDYSDHREEDLKAICHLALDNYAEMRSHVLSPMHHFRRFLDSVLSAVIPSHPVSTLSLTDPFPTKRVRGWTSLYELVTFRPDVGYSEALRREQWQKQVVAWAGWTGGTGLLLAAGIGVLTGFKMLSARQR</sequence>
<dbReference type="InterPro" id="IPR002938">
    <property type="entry name" value="FAD-bd"/>
</dbReference>
<keyword evidence="2 10" id="KW-0285">Flavoprotein</keyword>
<dbReference type="PANTHER" id="PTHR46028">
    <property type="entry name" value="KYNURENINE 3-MONOOXYGENASE"/>
    <property type="match status" value="1"/>
</dbReference>
<dbReference type="AlphaFoldDB" id="A0A1Y1UD45"/>
<dbReference type="GO" id="GO:0005741">
    <property type="term" value="C:mitochondrial outer membrane"/>
    <property type="evidence" value="ECO:0007669"/>
    <property type="project" value="UniProtKB-SubCell"/>
</dbReference>
<feature type="domain" description="FAD-binding" evidence="13">
    <location>
        <begin position="9"/>
        <end position="138"/>
    </location>
</feature>
<evidence type="ECO:0000256" key="11">
    <source>
        <dbReference type="SAM" id="MobiDB-lite"/>
    </source>
</evidence>
<keyword evidence="12" id="KW-0812">Transmembrane</keyword>
<dbReference type="SUPFAM" id="SSF51905">
    <property type="entry name" value="FAD/NAD(P)-binding domain"/>
    <property type="match status" value="1"/>
</dbReference>
<keyword evidence="7 10" id="KW-0503">Monooxygenase</keyword>
<dbReference type="GO" id="GO:0070189">
    <property type="term" value="P:kynurenine metabolic process"/>
    <property type="evidence" value="ECO:0007669"/>
    <property type="project" value="TreeGrafter"/>
</dbReference>
<proteinExistence type="inferred from homology"/>
<evidence type="ECO:0000256" key="4">
    <source>
        <dbReference type="ARBA" id="ARBA00022827"/>
    </source>
</evidence>
<evidence type="ECO:0000256" key="3">
    <source>
        <dbReference type="ARBA" id="ARBA00022642"/>
    </source>
</evidence>
<evidence type="ECO:0000259" key="13">
    <source>
        <dbReference type="Pfam" id="PF01494"/>
    </source>
</evidence>
<evidence type="ECO:0000256" key="12">
    <source>
        <dbReference type="SAM" id="Phobius"/>
    </source>
</evidence>
<dbReference type="OrthoDB" id="10053569at2759"/>
<feature type="domain" description="FAD-binding" evidence="13">
    <location>
        <begin position="194"/>
        <end position="362"/>
    </location>
</feature>
<dbReference type="GO" id="GO:0004502">
    <property type="term" value="F:kynurenine 3-monooxygenase activity"/>
    <property type="evidence" value="ECO:0007669"/>
    <property type="project" value="UniProtKB-UniRule"/>
</dbReference>
<keyword evidence="4 10" id="KW-0274">FAD</keyword>
<comment type="subcellular location">
    <subcellularLocation>
        <location evidence="10">Mitochondrion outer membrane</location>
    </subcellularLocation>
</comment>
<evidence type="ECO:0000256" key="9">
    <source>
        <dbReference type="ARBA" id="ARBA00047818"/>
    </source>
</evidence>
<evidence type="ECO:0000256" key="8">
    <source>
        <dbReference type="ARBA" id="ARBA00023128"/>
    </source>
</evidence>
<comment type="pathway">
    <text evidence="10">Cofactor biosynthesis; NAD(+) biosynthesis; quinolinate from L-kynurenine: step 1/3.</text>
</comment>
<dbReference type="EMBL" id="NBSH01000009">
    <property type="protein sequence ID" value="ORX35971.1"/>
    <property type="molecule type" value="Genomic_DNA"/>
</dbReference>
<feature type="region of interest" description="Disordered" evidence="11">
    <location>
        <begin position="153"/>
        <end position="188"/>
    </location>
</feature>
<evidence type="ECO:0000256" key="5">
    <source>
        <dbReference type="ARBA" id="ARBA00022857"/>
    </source>
</evidence>
<keyword evidence="10" id="KW-1000">Mitochondrion outer membrane</keyword>
<keyword evidence="3 10" id="KW-0662">Pyridine nucleotide biosynthesis</keyword>
<keyword evidence="5 10" id="KW-0521">NADP</keyword>
<reference evidence="14 15" key="1">
    <citation type="submission" date="2017-03" db="EMBL/GenBank/DDBJ databases">
        <title>Widespread Adenine N6-methylation of Active Genes in Fungi.</title>
        <authorList>
            <consortium name="DOE Joint Genome Institute"/>
            <person name="Mondo S.J."/>
            <person name="Dannebaum R.O."/>
            <person name="Kuo R.C."/>
            <person name="Louie K.B."/>
            <person name="Bewick A.J."/>
            <person name="Labutti K."/>
            <person name="Haridas S."/>
            <person name="Kuo A."/>
            <person name="Salamov A."/>
            <person name="Ahrendt S.R."/>
            <person name="Lau R."/>
            <person name="Bowen B.P."/>
            <person name="Lipzen A."/>
            <person name="Sullivan W."/>
            <person name="Andreopoulos W.B."/>
            <person name="Clum A."/>
            <person name="Lindquist E."/>
            <person name="Daum C."/>
            <person name="Northen T.R."/>
            <person name="Ramamoorthy G."/>
            <person name="Schmitz R.J."/>
            <person name="Gryganskyi A."/>
            <person name="Culley D."/>
            <person name="Magnuson J."/>
            <person name="James T.Y."/>
            <person name="O'Malley M.A."/>
            <person name="Stajich J.E."/>
            <person name="Spatafora J.W."/>
            <person name="Visel A."/>
            <person name="Grigoriev I.V."/>
        </authorList>
    </citation>
    <scope>NUCLEOTIDE SEQUENCE [LARGE SCALE GENOMIC DNA]</scope>
    <source>
        <strain evidence="14 15">NRRL Y-17943</strain>
    </source>
</reference>
<evidence type="ECO:0000256" key="2">
    <source>
        <dbReference type="ARBA" id="ARBA00022630"/>
    </source>
</evidence>
<gene>
    <name evidence="10" type="primary">BNA4</name>
    <name evidence="14" type="ORF">BD324DRAFT_629714</name>
</gene>
<dbReference type="GO" id="GO:0034354">
    <property type="term" value="P:'de novo' NAD+ biosynthetic process from L-tryptophan"/>
    <property type="evidence" value="ECO:0007669"/>
    <property type="project" value="UniProtKB-UniRule"/>
</dbReference>
<evidence type="ECO:0000313" key="14">
    <source>
        <dbReference type="EMBL" id="ORX35971.1"/>
    </source>
</evidence>
<organism evidence="14 15">
    <name type="scientific">Kockovaella imperatae</name>
    <dbReference type="NCBI Taxonomy" id="4999"/>
    <lineage>
        <taxon>Eukaryota</taxon>
        <taxon>Fungi</taxon>
        <taxon>Dikarya</taxon>
        <taxon>Basidiomycota</taxon>
        <taxon>Agaricomycotina</taxon>
        <taxon>Tremellomycetes</taxon>
        <taxon>Tremellales</taxon>
        <taxon>Cuniculitremaceae</taxon>
        <taxon>Kockovaella</taxon>
    </lineage>
</organism>
<dbReference type="PRINTS" id="PR00420">
    <property type="entry name" value="RNGMNOXGNASE"/>
</dbReference>
<dbReference type="PANTHER" id="PTHR46028:SF2">
    <property type="entry name" value="KYNURENINE 3-MONOOXYGENASE"/>
    <property type="match status" value="1"/>
</dbReference>
<dbReference type="STRING" id="4999.A0A1Y1UD45"/>
<comment type="function">
    <text evidence="10">Catalyzes the hydroxylation of L-kynurenine (L-Kyn) to form 3-hydroxy-L-kynurenine (L-3OHKyn). Required for synthesis of quinolinic acid.</text>
</comment>
<comment type="caution">
    <text evidence="14">The sequence shown here is derived from an EMBL/GenBank/DDBJ whole genome shotgun (WGS) entry which is preliminary data.</text>
</comment>
<dbReference type="UniPathway" id="UPA00253">
    <property type="reaction ID" value="UER00328"/>
</dbReference>
<feature type="compositionally biased region" description="Low complexity" evidence="11">
    <location>
        <begin position="166"/>
        <end position="181"/>
    </location>
</feature>
<protein>
    <recommendedName>
        <fullName evidence="10">Kynurenine 3-monooxygenase</fullName>
        <ecNumber evidence="10">1.14.13.9</ecNumber>
    </recommendedName>
    <alternativeName>
        <fullName evidence="10">Biosynthesis of nicotinic acid protein 4</fullName>
    </alternativeName>
    <alternativeName>
        <fullName evidence="10">Kynurenine 3-hydroxylase</fullName>
    </alternativeName>
</protein>
<evidence type="ECO:0000256" key="6">
    <source>
        <dbReference type="ARBA" id="ARBA00023002"/>
    </source>
</evidence>
<dbReference type="GO" id="GO:0071949">
    <property type="term" value="F:FAD binding"/>
    <property type="evidence" value="ECO:0007669"/>
    <property type="project" value="InterPro"/>
</dbReference>
<evidence type="ECO:0000256" key="1">
    <source>
        <dbReference type="ARBA" id="ARBA00001974"/>
    </source>
</evidence>
<dbReference type="Proteomes" id="UP000193218">
    <property type="component" value="Unassembled WGS sequence"/>
</dbReference>
<feature type="transmembrane region" description="Helical" evidence="12">
    <location>
        <begin position="490"/>
        <end position="514"/>
    </location>
</feature>
<keyword evidence="8 10" id="KW-0496">Mitochondrion</keyword>
<dbReference type="GO" id="GO:0006569">
    <property type="term" value="P:L-tryptophan catabolic process"/>
    <property type="evidence" value="ECO:0007669"/>
    <property type="project" value="UniProtKB-UniRule"/>
</dbReference>
<keyword evidence="15" id="KW-1185">Reference proteome</keyword>
<dbReference type="InterPro" id="IPR036188">
    <property type="entry name" value="FAD/NAD-bd_sf"/>
</dbReference>
<evidence type="ECO:0000256" key="7">
    <source>
        <dbReference type="ARBA" id="ARBA00023033"/>
    </source>
</evidence>
<dbReference type="InterPro" id="IPR027545">
    <property type="entry name" value="Kynurenine_monooxygenase"/>
</dbReference>
<evidence type="ECO:0000313" key="15">
    <source>
        <dbReference type="Proteomes" id="UP000193218"/>
    </source>
</evidence>
<dbReference type="GO" id="GO:0019805">
    <property type="term" value="P:quinolinate biosynthetic process"/>
    <property type="evidence" value="ECO:0007669"/>
    <property type="project" value="UniProtKB-UniRule"/>
</dbReference>
<dbReference type="GO" id="GO:0043420">
    <property type="term" value="P:anthranilate metabolic process"/>
    <property type="evidence" value="ECO:0007669"/>
    <property type="project" value="UniProtKB-UniRule"/>
</dbReference>
<dbReference type="HAMAP" id="MF_01971">
    <property type="entry name" value="Kynurenine_monooxygenase"/>
    <property type="match status" value="1"/>
</dbReference>
<dbReference type="Gene3D" id="3.50.50.60">
    <property type="entry name" value="FAD/NAD(P)-binding domain"/>
    <property type="match status" value="1"/>
</dbReference>
<comment type="cofactor">
    <cofactor evidence="1 10">
        <name>FAD</name>
        <dbReference type="ChEBI" id="CHEBI:57692"/>
    </cofactor>
</comment>
<comment type="catalytic activity">
    <reaction evidence="9 10">
        <text>L-kynurenine + NADPH + O2 + H(+) = 3-hydroxy-L-kynurenine + NADP(+) + H2O</text>
        <dbReference type="Rhea" id="RHEA:20545"/>
        <dbReference type="ChEBI" id="CHEBI:15377"/>
        <dbReference type="ChEBI" id="CHEBI:15378"/>
        <dbReference type="ChEBI" id="CHEBI:15379"/>
        <dbReference type="ChEBI" id="CHEBI:57783"/>
        <dbReference type="ChEBI" id="CHEBI:57959"/>
        <dbReference type="ChEBI" id="CHEBI:58125"/>
        <dbReference type="ChEBI" id="CHEBI:58349"/>
        <dbReference type="EC" id="1.14.13.9"/>
    </reaction>
</comment>
<accession>A0A1Y1UD45</accession>
<keyword evidence="6 10" id="KW-0560">Oxidoreductase</keyword>
<keyword evidence="12" id="KW-1133">Transmembrane helix</keyword>
<dbReference type="EC" id="1.14.13.9" evidence="10"/>
<comment type="similarity">
    <text evidence="10">Belongs to the aromatic-ring hydroxylase family. KMO subfamily.</text>
</comment>
<name>A0A1Y1UD45_9TREE</name>
<dbReference type="FunFam" id="3.50.50.60:FF:000129">
    <property type="entry name" value="Kynurenine 3-monooxygenase"/>
    <property type="match status" value="1"/>
</dbReference>
<evidence type="ECO:0000256" key="10">
    <source>
        <dbReference type="HAMAP-Rule" id="MF_03018"/>
    </source>
</evidence>
<dbReference type="Pfam" id="PF01494">
    <property type="entry name" value="FAD_binding_3"/>
    <property type="match status" value="2"/>
</dbReference>